<evidence type="ECO:0000256" key="2">
    <source>
        <dbReference type="SAM" id="SignalP"/>
    </source>
</evidence>
<sequence length="328" mass="36477">MKLQTISAFLLGLALQNQFNAVAGVDEVDRHKIQPIVRDEDDTGAINQFACTLKDGKFMDTVGTHVEKAIVWEAWLDGSRELDSIIWDLKNYFGEEIIKGLYTDKGCGERRMLRNKESSSAAKYVDWIAGFDMTNPSNIGYGECTSSPSAGLTCEKRLDGMTLYFKDNMRRALNSDTDFSAEESVEDIVVEEILSILQVAIDNISLDDFNGLAKLSFVEIPPEIAVAALEESKTGDTRGKSDGNNGYILPVFLALAVTCSVVGAATYKYRQRRNEKNMAREQEDIDAEDQLLKETYEPTAKIESMRPLATDHAVVEIIMEEVDLNSKA</sequence>
<gene>
    <name evidence="3" type="ORF">CDEB00056_LOCUS284</name>
</gene>
<keyword evidence="1" id="KW-1133">Transmembrane helix</keyword>
<feature type="signal peptide" evidence="2">
    <location>
        <begin position="1"/>
        <end position="24"/>
    </location>
</feature>
<evidence type="ECO:0000313" key="3">
    <source>
        <dbReference type="EMBL" id="CAE0455443.1"/>
    </source>
</evidence>
<name>A0A7S3V460_9STRA</name>
<evidence type="ECO:0000256" key="1">
    <source>
        <dbReference type="SAM" id="Phobius"/>
    </source>
</evidence>
<keyword evidence="1" id="KW-0812">Transmembrane</keyword>
<keyword evidence="1" id="KW-0472">Membrane</keyword>
<accession>A0A7S3V460</accession>
<organism evidence="3">
    <name type="scientific">Chaetoceros debilis</name>
    <dbReference type="NCBI Taxonomy" id="122233"/>
    <lineage>
        <taxon>Eukaryota</taxon>
        <taxon>Sar</taxon>
        <taxon>Stramenopiles</taxon>
        <taxon>Ochrophyta</taxon>
        <taxon>Bacillariophyta</taxon>
        <taxon>Coscinodiscophyceae</taxon>
        <taxon>Chaetocerotophycidae</taxon>
        <taxon>Chaetocerotales</taxon>
        <taxon>Chaetocerotaceae</taxon>
        <taxon>Chaetoceros</taxon>
    </lineage>
</organism>
<dbReference type="EMBL" id="HBIO01000390">
    <property type="protein sequence ID" value="CAE0455443.1"/>
    <property type="molecule type" value="Transcribed_RNA"/>
</dbReference>
<proteinExistence type="predicted"/>
<dbReference type="AlphaFoldDB" id="A0A7S3V460"/>
<feature type="chain" id="PRO_5031052001" description="ADP-ribosyl cyclase/cyclic ADP-ribose hydrolase" evidence="2">
    <location>
        <begin position="25"/>
        <end position="328"/>
    </location>
</feature>
<reference evidence="3" key="1">
    <citation type="submission" date="2021-01" db="EMBL/GenBank/DDBJ databases">
        <authorList>
            <person name="Corre E."/>
            <person name="Pelletier E."/>
            <person name="Niang G."/>
            <person name="Scheremetjew M."/>
            <person name="Finn R."/>
            <person name="Kale V."/>
            <person name="Holt S."/>
            <person name="Cochrane G."/>
            <person name="Meng A."/>
            <person name="Brown T."/>
            <person name="Cohen L."/>
        </authorList>
    </citation>
    <scope>NUCLEOTIDE SEQUENCE</scope>
    <source>
        <strain evidence="3">MM31A-1</strain>
    </source>
</reference>
<evidence type="ECO:0008006" key="4">
    <source>
        <dbReference type="Google" id="ProtNLM"/>
    </source>
</evidence>
<feature type="transmembrane region" description="Helical" evidence="1">
    <location>
        <begin position="247"/>
        <end position="267"/>
    </location>
</feature>
<protein>
    <recommendedName>
        <fullName evidence="4">ADP-ribosyl cyclase/cyclic ADP-ribose hydrolase</fullName>
    </recommendedName>
</protein>
<keyword evidence="2" id="KW-0732">Signal</keyword>